<dbReference type="Pfam" id="PF21142">
    <property type="entry name" value="A2M_bMG2"/>
    <property type="match status" value="1"/>
</dbReference>
<dbReference type="InterPro" id="IPR002890">
    <property type="entry name" value="MG2"/>
</dbReference>
<evidence type="ECO:0000256" key="2">
    <source>
        <dbReference type="ARBA" id="ARBA00022729"/>
    </source>
</evidence>
<feature type="domain" description="Alpha-2-macroglobulin bait region" evidence="4">
    <location>
        <begin position="761"/>
        <end position="905"/>
    </location>
</feature>
<dbReference type="InterPro" id="IPR011625">
    <property type="entry name" value="A2M_N_BRD"/>
</dbReference>
<dbReference type="SMART" id="SM01419">
    <property type="entry name" value="Thiol-ester_cl"/>
    <property type="match status" value="1"/>
</dbReference>
<dbReference type="PIRSF" id="PIRSF038980">
    <property type="entry name" value="A2M_bac"/>
    <property type="match status" value="1"/>
</dbReference>
<dbReference type="Pfam" id="PF17973">
    <property type="entry name" value="bMG10"/>
    <property type="match status" value="1"/>
</dbReference>
<keyword evidence="2" id="KW-0732">Signal</keyword>
<dbReference type="InterPro" id="IPR001599">
    <property type="entry name" value="Macroglobln_a2"/>
</dbReference>
<sequence length="1635" mass="175307">MVGCDMGQYRKWLIIGGGALVATVLAVVITLYIMGAKHGGNVLDRIAGGLSDVSGVSTAEADNESFAFRRVDIDTTKPQAEACIVFTRPLDSGRTNYKDYIAIDPDTRVAARVVGERLCLAGLDFAKTYNITLKAGLPSARGDKLLEDETIPVELRDKPSIVQFSGGIILPRQNMKGVPLTTINVAKVKIKLIRVGDRLLSQIESGTVDETTLYSWSAHEIENNQGSLVWQGTMDVANVKNDTVVTLIPIDSLLKNRKPGAYVLIASDAAKKPNTSEDGEEYETGDMAVQWVVDSDMALTTFKGAGGLSVFVRSYANAKPLSGVKLALVARNNNELATVKTNSDGRADFDAGLMRAKGGDEPVVVMAYGDGGDFSFIDLRRSAFDLTDRGVSGREVPGPLDAFLYTERGVYRGGEVVYLTALLRDRVGAAVSNAPLTLVATRPDGLEVGRVTIAGANLQAGAASWKLPLSSSAPHGRWQIAAYVDTSKDAAPIGRVQFDVQDFIPQKLKVVLTAETKSVKPGGEIKVKAESRFLYGAPASGLTGEAEARISVDPTPFEGYHGWQFGRMDDKFSDVDVQLTVPPTDTAGVTTATGTVNQLADTTLPLRARIRVAIHEPGGRTTAKTTEIPVRNHEVLIGIRPDFQNGSVAEGQRANFQIVALNADGQRIDVSGVTYSWVREDTSYQWYQDEGNWKYKSVTRDRLVTSGTIKIGAGAPLKMGQAMAWGTYRLTLTDPKSGAAASYRYYSGWAASSAGDRPDRMPVAADKPTYKVGETAHVRIKPTANGKALVVVASDKVFLSKTVDAPASGATIDIPVSADWGAGAYVLVTDYRPLNDARGHEPVRSVGLVWLALDNAPRTLTTWIAGPKQILPRQKLVLPVWVKGLARGEEAYLTLAAVDEGILQLTDYKSPDPNSYYFGKRRLGVEMRDDYGRLIKPERGLVGPMREGGDMFGGRALAVVPVKTVSLYSGLVKVGANGLANIPVEVPDFNGELRLMAVAVSAGKIGHADRPLTVRDPVVADVVLPRFLAPGDKAQVALNLDNVDGKSGDYTAEVSSSGPVGVGNGRVVIKQALAKGKRVLVPVDVFGKGLGVGSVTLKLTGPGGFAVSHSYGIEVRAHQLEIASEDVQRLPAGKSWVANKGLIAGVVPGTQSVALTVSAAHGFANVPGLLKWLDKYPYGCIEQTTSRAMPLLVFNDMADLAGLPKDQALRAREQKAVDAVLDMQNPSGNFGMWGPGSDADPWISAYALDFLMQAKDKGYIVPNDALRRGLAWLKRTASSTSHDDATRAYAFYLLARAGQVNVSDLRYFSDTRGNEWNTVIAAALTGAAAAEVGDRSRTAFAFNKARDIAFKPNPKYPGGMYGSYLRDVSAALALAAESGMTPMIPAFLSKVESIDMRLNYTTTQEKAWMLRAAYELTKQRTKLNILVNGQPAQPRNGAIRLSPSYGQLEAGLTFLNRGDADVWRTASVQGLPATTLPALANGLSLEKTQWTLSGSPVDLANIHQNDRVVIVLTGRLPNNFARQVGVIDLLPAGFEIEQVLKGEEGKPYNVTGTLTDLSLADKRDDRFVGAFTLGSRYDYGAKGADLQPGFRIAYVVRAVAVGTFQYPAAVAEDMYAPGVMARTTAKTVTIKPQGK</sequence>
<dbReference type="InterPro" id="IPR047565">
    <property type="entry name" value="Alpha-macroglob_thiol-ester_cl"/>
</dbReference>
<proteinExistence type="inferred from homology"/>
<dbReference type="Pfam" id="PF17962">
    <property type="entry name" value="bMG6"/>
    <property type="match status" value="1"/>
</dbReference>
<dbReference type="Gene3D" id="2.60.40.1930">
    <property type="match status" value="1"/>
</dbReference>
<evidence type="ECO:0000256" key="1">
    <source>
        <dbReference type="ARBA" id="ARBA00010556"/>
    </source>
</evidence>
<evidence type="ECO:0000259" key="4">
    <source>
        <dbReference type="SMART" id="SM01359"/>
    </source>
</evidence>
<dbReference type="Pfam" id="PF00207">
    <property type="entry name" value="A2M"/>
    <property type="match status" value="1"/>
</dbReference>
<accession>A0ABP3Q0X0</accession>
<feature type="domain" description="Alpha-2-macroglobulin" evidence="5">
    <location>
        <begin position="966"/>
        <end position="1054"/>
    </location>
</feature>
<protein>
    <submittedName>
        <fullName evidence="6">Alpha-2-macroglobulin family protein</fullName>
    </submittedName>
</protein>
<keyword evidence="3" id="KW-0472">Membrane</keyword>
<dbReference type="SUPFAM" id="SSF48239">
    <property type="entry name" value="Terpenoid cyclases/Protein prenyltransferases"/>
    <property type="match status" value="1"/>
</dbReference>
<dbReference type="PANTHER" id="PTHR40094:SF1">
    <property type="entry name" value="UBIQUITIN DOMAIN-CONTAINING PROTEIN"/>
    <property type="match status" value="1"/>
</dbReference>
<dbReference type="InterPro" id="IPR041203">
    <property type="entry name" value="Bact_A2M_MG5"/>
</dbReference>
<comment type="caution">
    <text evidence="6">The sequence shown here is derived from an EMBL/GenBank/DDBJ whole genome shotgun (WGS) entry which is preliminary data.</text>
</comment>
<keyword evidence="3" id="KW-0812">Transmembrane</keyword>
<dbReference type="CDD" id="cd02891">
    <property type="entry name" value="A2M_like"/>
    <property type="match status" value="1"/>
</dbReference>
<dbReference type="SMART" id="SM01360">
    <property type="entry name" value="A2M"/>
    <property type="match status" value="1"/>
</dbReference>
<dbReference type="InterPro" id="IPR041246">
    <property type="entry name" value="Bact_MG10"/>
</dbReference>
<dbReference type="InterPro" id="IPR026284">
    <property type="entry name" value="A2MG_proteobact"/>
</dbReference>
<dbReference type="PANTHER" id="PTHR40094">
    <property type="entry name" value="ALPHA-2-MACROGLOBULIN HOMOLOG"/>
    <property type="match status" value="1"/>
</dbReference>
<comment type="similarity">
    <text evidence="1">Belongs to the protease inhibitor I39 (alpha-2-macroglobulin) family. Bacterial alpha-2-macroglobulin subfamily.</text>
</comment>
<evidence type="ECO:0000313" key="7">
    <source>
        <dbReference type="Proteomes" id="UP001499951"/>
    </source>
</evidence>
<organism evidence="6 7">
    <name type="scientific">Rhizomicrobium electricum</name>
    <dbReference type="NCBI Taxonomy" id="480070"/>
    <lineage>
        <taxon>Bacteria</taxon>
        <taxon>Pseudomonadati</taxon>
        <taxon>Pseudomonadota</taxon>
        <taxon>Alphaproteobacteria</taxon>
        <taxon>Micropepsales</taxon>
        <taxon>Micropepsaceae</taxon>
        <taxon>Rhizomicrobium</taxon>
    </lineage>
</organism>
<evidence type="ECO:0000259" key="5">
    <source>
        <dbReference type="SMART" id="SM01360"/>
    </source>
</evidence>
<dbReference type="Pfam" id="PF07703">
    <property type="entry name" value="A2M_BRD"/>
    <property type="match status" value="1"/>
</dbReference>
<gene>
    <name evidence="6" type="ORF">GCM10008942_27860</name>
</gene>
<feature type="transmembrane region" description="Helical" evidence="3">
    <location>
        <begin position="12"/>
        <end position="35"/>
    </location>
</feature>
<dbReference type="EMBL" id="BAAADD010000007">
    <property type="protein sequence ID" value="GAA0577402.1"/>
    <property type="molecule type" value="Genomic_DNA"/>
</dbReference>
<dbReference type="Gene3D" id="1.50.10.20">
    <property type="match status" value="1"/>
</dbReference>
<dbReference type="Pfam" id="PF11974">
    <property type="entry name" value="bMG3"/>
    <property type="match status" value="1"/>
</dbReference>
<dbReference type="InterPro" id="IPR041462">
    <property type="entry name" value="Bact_A2M_MG6"/>
</dbReference>
<evidence type="ECO:0000256" key="3">
    <source>
        <dbReference type="SAM" id="Phobius"/>
    </source>
</evidence>
<dbReference type="SMART" id="SM01359">
    <property type="entry name" value="A2M_N_2"/>
    <property type="match status" value="1"/>
</dbReference>
<name>A0ABP3Q0X0_9PROT</name>
<dbReference type="InterPro" id="IPR049120">
    <property type="entry name" value="A2M_bMG2"/>
</dbReference>
<dbReference type="Pfam" id="PF17972">
    <property type="entry name" value="bMG5"/>
    <property type="match status" value="1"/>
</dbReference>
<keyword evidence="3" id="KW-1133">Transmembrane helix</keyword>
<dbReference type="InterPro" id="IPR051802">
    <property type="entry name" value="YfhM-like"/>
</dbReference>
<keyword evidence="7" id="KW-1185">Reference proteome</keyword>
<dbReference type="Proteomes" id="UP001499951">
    <property type="component" value="Unassembled WGS sequence"/>
</dbReference>
<reference evidence="7" key="1">
    <citation type="journal article" date="2019" name="Int. J. Syst. Evol. Microbiol.">
        <title>The Global Catalogue of Microorganisms (GCM) 10K type strain sequencing project: providing services to taxonomists for standard genome sequencing and annotation.</title>
        <authorList>
            <consortium name="The Broad Institute Genomics Platform"/>
            <consortium name="The Broad Institute Genome Sequencing Center for Infectious Disease"/>
            <person name="Wu L."/>
            <person name="Ma J."/>
        </authorList>
    </citation>
    <scope>NUCLEOTIDE SEQUENCE [LARGE SCALE GENOMIC DNA]</scope>
    <source>
        <strain evidence="7">JCM 15089</strain>
    </source>
</reference>
<dbReference type="InterPro" id="IPR008930">
    <property type="entry name" value="Terpenoid_cyclase/PrenylTrfase"/>
</dbReference>
<evidence type="ECO:0000313" key="6">
    <source>
        <dbReference type="EMBL" id="GAA0577402.1"/>
    </source>
</evidence>
<dbReference type="InterPro" id="IPR021868">
    <property type="entry name" value="Alpha_2_Macroglob_MG3"/>
</dbReference>
<dbReference type="Pfam" id="PF01835">
    <property type="entry name" value="MG2"/>
    <property type="match status" value="1"/>
</dbReference>